<dbReference type="GO" id="GO:0000976">
    <property type="term" value="F:transcription cis-regulatory region binding"/>
    <property type="evidence" value="ECO:0007669"/>
    <property type="project" value="TreeGrafter"/>
</dbReference>
<evidence type="ECO:0000256" key="1">
    <source>
        <dbReference type="ARBA" id="ARBA00023015"/>
    </source>
</evidence>
<name>M9R761_9RHOB</name>
<dbReference type="OrthoDB" id="7056813at2"/>
<dbReference type="InterPro" id="IPR050109">
    <property type="entry name" value="HTH-type_TetR-like_transc_reg"/>
</dbReference>
<evidence type="ECO:0000256" key="3">
    <source>
        <dbReference type="ARBA" id="ARBA00023163"/>
    </source>
</evidence>
<proteinExistence type="predicted"/>
<evidence type="ECO:0000313" key="7">
    <source>
        <dbReference type="Proteomes" id="UP000005307"/>
    </source>
</evidence>
<dbReference type="InterPro" id="IPR001647">
    <property type="entry name" value="HTH_TetR"/>
</dbReference>
<keyword evidence="1" id="KW-0805">Transcription regulation</keyword>
<organism evidence="6 7">
    <name type="scientific">Octadecabacter antarcticus 307</name>
    <dbReference type="NCBI Taxonomy" id="391626"/>
    <lineage>
        <taxon>Bacteria</taxon>
        <taxon>Pseudomonadati</taxon>
        <taxon>Pseudomonadota</taxon>
        <taxon>Alphaproteobacteria</taxon>
        <taxon>Rhodobacterales</taxon>
        <taxon>Roseobacteraceae</taxon>
        <taxon>Octadecabacter</taxon>
    </lineage>
</organism>
<keyword evidence="7" id="KW-1185">Reference proteome</keyword>
<evidence type="ECO:0000259" key="5">
    <source>
        <dbReference type="PROSITE" id="PS50977"/>
    </source>
</evidence>
<dbReference type="SUPFAM" id="SSF48498">
    <property type="entry name" value="Tetracyclin repressor-like, C-terminal domain"/>
    <property type="match status" value="1"/>
</dbReference>
<evidence type="ECO:0000256" key="4">
    <source>
        <dbReference type="PROSITE-ProRule" id="PRU00335"/>
    </source>
</evidence>
<dbReference type="STRING" id="391626.OAN307_c28960"/>
<dbReference type="PROSITE" id="PS50977">
    <property type="entry name" value="HTH_TETR_2"/>
    <property type="match status" value="1"/>
</dbReference>
<dbReference type="SUPFAM" id="SSF46689">
    <property type="entry name" value="Homeodomain-like"/>
    <property type="match status" value="1"/>
</dbReference>
<dbReference type="Gene3D" id="1.10.357.10">
    <property type="entry name" value="Tetracycline Repressor, domain 2"/>
    <property type="match status" value="1"/>
</dbReference>
<dbReference type="PRINTS" id="PR00455">
    <property type="entry name" value="HTHTETR"/>
</dbReference>
<dbReference type="eggNOG" id="COG1309">
    <property type="taxonomic scope" value="Bacteria"/>
</dbReference>
<keyword evidence="2 4" id="KW-0238">DNA-binding</keyword>
<dbReference type="Pfam" id="PF13305">
    <property type="entry name" value="TetR_C_33"/>
    <property type="match status" value="1"/>
</dbReference>
<dbReference type="AlphaFoldDB" id="M9R761"/>
<gene>
    <name evidence="6" type="ORF">OAN307_c28960</name>
</gene>
<dbReference type="HOGENOM" id="CLU_069356_40_0_5"/>
<dbReference type="InterPro" id="IPR036271">
    <property type="entry name" value="Tet_transcr_reg_TetR-rel_C_sf"/>
</dbReference>
<dbReference type="Proteomes" id="UP000005307">
    <property type="component" value="Chromosome"/>
</dbReference>
<accession>M9R761</accession>
<feature type="DNA-binding region" description="H-T-H motif" evidence="4">
    <location>
        <begin position="36"/>
        <end position="55"/>
    </location>
</feature>
<reference evidence="6 7" key="1">
    <citation type="journal article" date="2013" name="PLoS ONE">
        <title>Poles Apart: Arctic and Antarctic Octadecabacter strains Share High Genome Plasticity and a New Type of Xanthorhodopsin.</title>
        <authorList>
            <person name="Vollmers J."/>
            <person name="Voget S."/>
            <person name="Dietrich S."/>
            <person name="Gollnow K."/>
            <person name="Smits M."/>
            <person name="Meyer K."/>
            <person name="Brinkhoff T."/>
            <person name="Simon M."/>
            <person name="Daniel R."/>
        </authorList>
    </citation>
    <scope>NUCLEOTIDE SEQUENCE [LARGE SCALE GENOMIC DNA]</scope>
    <source>
        <strain evidence="6 7">307</strain>
    </source>
</reference>
<keyword evidence="3" id="KW-0804">Transcription</keyword>
<feature type="domain" description="HTH tetR-type" evidence="5">
    <location>
        <begin position="13"/>
        <end position="73"/>
    </location>
</feature>
<evidence type="ECO:0000256" key="2">
    <source>
        <dbReference type="ARBA" id="ARBA00023125"/>
    </source>
</evidence>
<dbReference type="EMBL" id="CP003740">
    <property type="protein sequence ID" value="AGI68459.1"/>
    <property type="molecule type" value="Genomic_DNA"/>
</dbReference>
<sequence length="187" mass="20178">MSIVNMSKPYHHGELRNALIAAGTAALEETGNADISLRETARRAGVSPTATYRHFASKETLLATIAGNGFVDLGQRFAEAEDGLAGFGRAYIGFARDRPAMFQLMFGGAYSIGTLSEGEQKVGHNAYGVLIDAVAKHAELPPDDPKVLRRAVRVWSLVHGYAMLLLDDRLPDAAQSDAFLTEMLSQN</sequence>
<protein>
    <submittedName>
        <fullName evidence="6">TetR family transcriptional regulator</fullName>
    </submittedName>
</protein>
<dbReference type="InterPro" id="IPR025996">
    <property type="entry name" value="MT1864/Rv1816-like_C"/>
</dbReference>
<dbReference type="PANTHER" id="PTHR30055:SF220">
    <property type="entry name" value="TETR-FAMILY REGULATORY PROTEIN"/>
    <property type="match status" value="1"/>
</dbReference>
<dbReference type="Pfam" id="PF00440">
    <property type="entry name" value="TetR_N"/>
    <property type="match status" value="1"/>
</dbReference>
<evidence type="ECO:0000313" key="6">
    <source>
        <dbReference type="EMBL" id="AGI68459.1"/>
    </source>
</evidence>
<dbReference type="GO" id="GO:0003700">
    <property type="term" value="F:DNA-binding transcription factor activity"/>
    <property type="evidence" value="ECO:0007669"/>
    <property type="project" value="TreeGrafter"/>
</dbReference>
<dbReference type="PANTHER" id="PTHR30055">
    <property type="entry name" value="HTH-TYPE TRANSCRIPTIONAL REGULATOR RUTR"/>
    <property type="match status" value="1"/>
</dbReference>
<dbReference type="InterPro" id="IPR009057">
    <property type="entry name" value="Homeodomain-like_sf"/>
</dbReference>
<dbReference type="KEGG" id="oat:OAN307_c28960"/>